<dbReference type="PROSITE" id="PS51257">
    <property type="entry name" value="PROKAR_LIPOPROTEIN"/>
    <property type="match status" value="1"/>
</dbReference>
<dbReference type="GO" id="GO:0030973">
    <property type="term" value="F:molybdate ion binding"/>
    <property type="evidence" value="ECO:0007669"/>
    <property type="project" value="UniProtKB-ARBA"/>
</dbReference>
<dbReference type="PIRSF" id="PIRSF004846">
    <property type="entry name" value="ModA"/>
    <property type="match status" value="1"/>
</dbReference>
<dbReference type="GO" id="GO:1901359">
    <property type="term" value="F:tungstate binding"/>
    <property type="evidence" value="ECO:0007669"/>
    <property type="project" value="UniProtKB-ARBA"/>
</dbReference>
<dbReference type="InterPro" id="IPR050682">
    <property type="entry name" value="ModA/WtpA"/>
</dbReference>
<feature type="binding site" evidence="5">
    <location>
        <position position="42"/>
    </location>
    <ligand>
        <name>molybdate</name>
        <dbReference type="ChEBI" id="CHEBI:36264"/>
    </ligand>
</feature>
<evidence type="ECO:0000313" key="8">
    <source>
        <dbReference type="Proteomes" id="UP000824090"/>
    </source>
</evidence>
<reference evidence="7" key="2">
    <citation type="journal article" date="2021" name="PeerJ">
        <title>Extensive microbial diversity within the chicken gut microbiome revealed by metagenomics and culture.</title>
        <authorList>
            <person name="Gilroy R."/>
            <person name="Ravi A."/>
            <person name="Getino M."/>
            <person name="Pursley I."/>
            <person name="Horton D.L."/>
            <person name="Alikhan N.F."/>
            <person name="Baker D."/>
            <person name="Gharbi K."/>
            <person name="Hall N."/>
            <person name="Watson M."/>
            <person name="Adriaenssens E.M."/>
            <person name="Foster-Nyarko E."/>
            <person name="Jarju S."/>
            <person name="Secka A."/>
            <person name="Antonio M."/>
            <person name="Oren A."/>
            <person name="Chaudhuri R.R."/>
            <person name="La Ragione R."/>
            <person name="Hildebrand F."/>
            <person name="Pallen M.J."/>
        </authorList>
    </citation>
    <scope>NUCLEOTIDE SEQUENCE</scope>
    <source>
        <strain evidence="7">ChiHcec3-6078</strain>
    </source>
</reference>
<accession>A0A9D1I1Z4</accession>
<feature type="binding site" evidence="5">
    <location>
        <position position="69"/>
    </location>
    <ligand>
        <name>molybdate</name>
        <dbReference type="ChEBI" id="CHEBI:36264"/>
    </ligand>
</feature>
<dbReference type="PANTHER" id="PTHR30632:SF0">
    <property type="entry name" value="SULFATE-BINDING PROTEIN"/>
    <property type="match status" value="1"/>
</dbReference>
<evidence type="ECO:0000256" key="3">
    <source>
        <dbReference type="ARBA" id="ARBA00022723"/>
    </source>
</evidence>
<dbReference type="FunFam" id="3.40.190.10:FF:000035">
    <property type="entry name" value="Molybdate ABC transporter substrate-binding protein"/>
    <property type="match status" value="1"/>
</dbReference>
<feature type="binding site" evidence="5">
    <location>
        <position position="177"/>
    </location>
    <ligand>
        <name>molybdate</name>
        <dbReference type="ChEBI" id="CHEBI:36264"/>
    </ligand>
</feature>
<feature type="signal peptide" evidence="6">
    <location>
        <begin position="1"/>
        <end position="21"/>
    </location>
</feature>
<dbReference type="Proteomes" id="UP000824090">
    <property type="component" value="Unassembled WGS sequence"/>
</dbReference>
<dbReference type="NCBIfam" id="TIGR01256">
    <property type="entry name" value="modA"/>
    <property type="match status" value="1"/>
</dbReference>
<keyword evidence="4 6" id="KW-0732">Signal</keyword>
<reference evidence="7" key="1">
    <citation type="submission" date="2020-10" db="EMBL/GenBank/DDBJ databases">
        <authorList>
            <person name="Gilroy R."/>
        </authorList>
    </citation>
    <scope>NUCLEOTIDE SEQUENCE</scope>
    <source>
        <strain evidence="7">ChiHcec3-6078</strain>
    </source>
</reference>
<dbReference type="Gene3D" id="3.40.190.10">
    <property type="entry name" value="Periplasmic binding protein-like II"/>
    <property type="match status" value="2"/>
</dbReference>
<dbReference type="GO" id="GO:0015689">
    <property type="term" value="P:molybdate ion transport"/>
    <property type="evidence" value="ECO:0007669"/>
    <property type="project" value="InterPro"/>
</dbReference>
<evidence type="ECO:0000256" key="6">
    <source>
        <dbReference type="SAM" id="SignalP"/>
    </source>
</evidence>
<keyword evidence="3 5" id="KW-0479">Metal-binding</keyword>
<sequence>MRKILIVATALILAMSMFLMSGCGSSEEEAEKPEVTVLAAASLEDALNEIIEEYEKDADCTVTPSYGGSGDLVQQIEGGAPCDMFISASSSNMDDLDEGGYIDADTRVDLLTNTLTLIATPEMADVVSMDNLTSSEIGTISIGEPETVPAGNYATQVFDNMGITDQIADKIVYAKDVRAVLNYVVSGDADCGFVYRTDAVLEEDNISIIGDVDSSLHDPIVYPAAILNEAADVDNTTDFFEFLQTDYAKEVFEKYGFTVQ</sequence>
<proteinExistence type="inferred from homology"/>
<dbReference type="SUPFAM" id="SSF53850">
    <property type="entry name" value="Periplasmic binding protein-like II"/>
    <property type="match status" value="1"/>
</dbReference>
<feature type="binding site" evidence="5">
    <location>
        <position position="150"/>
    </location>
    <ligand>
        <name>molybdate</name>
        <dbReference type="ChEBI" id="CHEBI:36264"/>
    </ligand>
</feature>
<comment type="similarity">
    <text evidence="1">Belongs to the bacterial solute-binding protein ModA family.</text>
</comment>
<evidence type="ECO:0000256" key="5">
    <source>
        <dbReference type="PIRSR" id="PIRSR004846-1"/>
    </source>
</evidence>
<gene>
    <name evidence="7" type="primary">modA</name>
    <name evidence="7" type="ORF">IAC50_03060</name>
</gene>
<dbReference type="GO" id="GO:0046872">
    <property type="term" value="F:metal ion binding"/>
    <property type="evidence" value="ECO:0007669"/>
    <property type="project" value="UniProtKB-KW"/>
</dbReference>
<dbReference type="Pfam" id="PF13531">
    <property type="entry name" value="SBP_bac_11"/>
    <property type="match status" value="1"/>
</dbReference>
<dbReference type="PANTHER" id="PTHR30632">
    <property type="entry name" value="MOLYBDATE-BINDING PERIPLASMIC PROTEIN"/>
    <property type="match status" value="1"/>
</dbReference>
<dbReference type="AlphaFoldDB" id="A0A9D1I1Z4"/>
<feature type="binding site" evidence="5">
    <location>
        <position position="195"/>
    </location>
    <ligand>
        <name>molybdate</name>
        <dbReference type="ChEBI" id="CHEBI:36264"/>
    </ligand>
</feature>
<dbReference type="InterPro" id="IPR005950">
    <property type="entry name" value="ModA"/>
</dbReference>
<name>A0A9D1I1Z4_9FIRM</name>
<evidence type="ECO:0000256" key="1">
    <source>
        <dbReference type="ARBA" id="ARBA00009175"/>
    </source>
</evidence>
<keyword evidence="2 5" id="KW-0500">Molybdenum</keyword>
<comment type="caution">
    <text evidence="7">The sequence shown here is derived from an EMBL/GenBank/DDBJ whole genome shotgun (WGS) entry which is preliminary data.</text>
</comment>
<organism evidence="7 8">
    <name type="scientific">Candidatus Allocopromorpha excrementigallinarum</name>
    <dbReference type="NCBI Taxonomy" id="2840742"/>
    <lineage>
        <taxon>Bacteria</taxon>
        <taxon>Bacillati</taxon>
        <taxon>Bacillota</taxon>
        <taxon>Clostridia</taxon>
        <taxon>Eubacteriales</taxon>
        <taxon>Eubacteriaceae</taxon>
        <taxon>Eubacteriaceae incertae sedis</taxon>
        <taxon>Candidatus Allocopromorpha</taxon>
    </lineage>
</organism>
<evidence type="ECO:0000256" key="4">
    <source>
        <dbReference type="ARBA" id="ARBA00022729"/>
    </source>
</evidence>
<protein>
    <submittedName>
        <fullName evidence="7">Molybdate ABC transporter substrate-binding protein</fullName>
    </submittedName>
</protein>
<evidence type="ECO:0000256" key="2">
    <source>
        <dbReference type="ARBA" id="ARBA00022505"/>
    </source>
</evidence>
<feature type="chain" id="PRO_5039546766" evidence="6">
    <location>
        <begin position="22"/>
        <end position="260"/>
    </location>
</feature>
<evidence type="ECO:0000313" key="7">
    <source>
        <dbReference type="EMBL" id="HIU25465.1"/>
    </source>
</evidence>
<dbReference type="EMBL" id="DVMP01000064">
    <property type="protein sequence ID" value="HIU25465.1"/>
    <property type="molecule type" value="Genomic_DNA"/>
</dbReference>